<proteinExistence type="predicted"/>
<sequence length="48" mass="5308">MNILLLLIPLSVALLLVVGVALFWAVKSGQFEVRDDEARSILKDDDNP</sequence>
<reference evidence="1 2" key="1">
    <citation type="submission" date="2022-07" db="EMBL/GenBank/DDBJ databases">
        <authorList>
            <person name="Xamxidin M."/>
            <person name="Wu M."/>
        </authorList>
    </citation>
    <scope>NUCLEOTIDE SEQUENCE [LARGE SCALE GENOMIC DNA]</scope>
    <source>
        <strain evidence="1 2">NBRC 111650</strain>
    </source>
</reference>
<evidence type="ECO:0000313" key="1">
    <source>
        <dbReference type="EMBL" id="MCQ8895575.1"/>
    </source>
</evidence>
<comment type="caution">
    <text evidence="1">The sequence shown here is derived from an EMBL/GenBank/DDBJ whole genome shotgun (WGS) entry which is preliminary data.</text>
</comment>
<protein>
    <submittedName>
        <fullName evidence="1">Cbb3-type cytochrome oxidase assembly protein CcoS</fullName>
    </submittedName>
</protein>
<dbReference type="PANTHER" id="PTHR41532">
    <property type="entry name" value="FIXS PROTEIN"/>
    <property type="match status" value="1"/>
</dbReference>
<dbReference type="PANTHER" id="PTHR41532:SF1">
    <property type="entry name" value="FIXS PROTEIN"/>
    <property type="match status" value="1"/>
</dbReference>
<organism evidence="1 2">
    <name type="scientific">Limnobacter humi</name>
    <dbReference type="NCBI Taxonomy" id="1778671"/>
    <lineage>
        <taxon>Bacteria</taxon>
        <taxon>Pseudomonadati</taxon>
        <taxon>Pseudomonadota</taxon>
        <taxon>Betaproteobacteria</taxon>
        <taxon>Burkholderiales</taxon>
        <taxon>Burkholderiaceae</taxon>
        <taxon>Limnobacter</taxon>
    </lineage>
</organism>
<dbReference type="NCBIfam" id="TIGR00847">
    <property type="entry name" value="ccoS"/>
    <property type="match status" value="1"/>
</dbReference>
<dbReference type="Pfam" id="PF03597">
    <property type="entry name" value="FixS"/>
    <property type="match status" value="1"/>
</dbReference>
<dbReference type="Proteomes" id="UP001204142">
    <property type="component" value="Unassembled WGS sequence"/>
</dbReference>
<dbReference type="EMBL" id="JANIGO010000001">
    <property type="protein sequence ID" value="MCQ8895575.1"/>
    <property type="molecule type" value="Genomic_DNA"/>
</dbReference>
<dbReference type="RefSeq" id="WP_256763260.1">
    <property type="nucleotide sequence ID" value="NZ_JANIGO010000001.1"/>
</dbReference>
<keyword evidence="2" id="KW-1185">Reference proteome</keyword>
<name>A0ABT1WDH8_9BURK</name>
<dbReference type="InterPro" id="IPR004714">
    <property type="entry name" value="Cyt_oxidase_maturation_cbb3"/>
</dbReference>
<gene>
    <name evidence="1" type="primary">ccoS</name>
    <name evidence="1" type="ORF">NQT62_03850</name>
</gene>
<accession>A0ABT1WDH8</accession>
<evidence type="ECO:0000313" key="2">
    <source>
        <dbReference type="Proteomes" id="UP001204142"/>
    </source>
</evidence>